<dbReference type="STRING" id="1817813.A2008_04250"/>
<evidence type="ECO:0000313" key="2">
    <source>
        <dbReference type="EMBL" id="OGM03469.1"/>
    </source>
</evidence>
<gene>
    <name evidence="2" type="ORF">A2008_04250</name>
</gene>
<reference evidence="2 3" key="1">
    <citation type="journal article" date="2016" name="Nat. Commun.">
        <title>Thousands of microbial genomes shed light on interconnected biogeochemical processes in an aquifer system.</title>
        <authorList>
            <person name="Anantharaman K."/>
            <person name="Brown C.T."/>
            <person name="Hug L.A."/>
            <person name="Sharon I."/>
            <person name="Castelle C.J."/>
            <person name="Probst A.J."/>
            <person name="Thomas B.C."/>
            <person name="Singh A."/>
            <person name="Wilkins M.J."/>
            <person name="Karaoz U."/>
            <person name="Brodie E.L."/>
            <person name="Williams K.H."/>
            <person name="Hubbard S.S."/>
            <person name="Banfield J.F."/>
        </authorList>
    </citation>
    <scope>NUCLEOTIDE SEQUENCE [LARGE SCALE GENOMIC DNA]</scope>
</reference>
<feature type="region of interest" description="Disordered" evidence="1">
    <location>
        <begin position="1"/>
        <end position="20"/>
    </location>
</feature>
<dbReference type="EMBL" id="MGFH01000164">
    <property type="protein sequence ID" value="OGM03469.1"/>
    <property type="molecule type" value="Genomic_DNA"/>
</dbReference>
<accession>A0A1F7WM52</accession>
<evidence type="ECO:0008006" key="4">
    <source>
        <dbReference type="Google" id="ProtNLM"/>
    </source>
</evidence>
<proteinExistence type="predicted"/>
<dbReference type="Pfam" id="PF03885">
    <property type="entry name" value="DUF327"/>
    <property type="match status" value="1"/>
</dbReference>
<evidence type="ECO:0000313" key="3">
    <source>
        <dbReference type="Proteomes" id="UP000178735"/>
    </source>
</evidence>
<protein>
    <recommendedName>
        <fullName evidence="4">DUF327 domain-containing protein</fullName>
    </recommendedName>
</protein>
<dbReference type="InterPro" id="IPR024042">
    <property type="entry name" value="TM1646-like_dom_sf"/>
</dbReference>
<dbReference type="InterPro" id="IPR005585">
    <property type="entry name" value="DUF327"/>
</dbReference>
<organism evidence="2 3">
    <name type="scientific">Candidatus Wallbacteria bacterium GWC2_49_35</name>
    <dbReference type="NCBI Taxonomy" id="1817813"/>
    <lineage>
        <taxon>Bacteria</taxon>
        <taxon>Candidatus Walliibacteriota</taxon>
    </lineage>
</organism>
<dbReference type="Proteomes" id="UP000178735">
    <property type="component" value="Unassembled WGS sequence"/>
</dbReference>
<evidence type="ECO:0000256" key="1">
    <source>
        <dbReference type="SAM" id="MobiDB-lite"/>
    </source>
</evidence>
<sequence>MNIKKSGLNGRKTGDNKIVPGQFKGGAGELSGGVTAAGSVFSSFLDAEHKKYTVEEIRKMIESLESHALKIYKSPTFKLYDEYRNKIKTILQQICTNLYKVKDNVSSQEASDKLPSNFLVVISKVDEALGELEEKFRQKANFSFLAKHSEIKGMLLDALY</sequence>
<dbReference type="Gene3D" id="1.20.120.490">
    <property type="entry name" value="Hypothetical protein TM1646-like domain"/>
    <property type="match status" value="1"/>
</dbReference>
<dbReference type="AlphaFoldDB" id="A0A1F7WM52"/>
<dbReference type="SUPFAM" id="SSF158397">
    <property type="entry name" value="TM1646-like"/>
    <property type="match status" value="1"/>
</dbReference>
<comment type="caution">
    <text evidence="2">The sequence shown here is derived from an EMBL/GenBank/DDBJ whole genome shotgun (WGS) entry which is preliminary data.</text>
</comment>
<name>A0A1F7WM52_9BACT</name>